<evidence type="ECO:0000313" key="2">
    <source>
        <dbReference type="EMBL" id="PWW80075.1"/>
    </source>
</evidence>
<name>A0A317T070_9PEZI</name>
<feature type="chain" id="PRO_5016351440" description="Cupredoxin" evidence="1">
    <location>
        <begin position="25"/>
        <end position="157"/>
    </location>
</feature>
<proteinExistence type="predicted"/>
<gene>
    <name evidence="2" type="ORF">C7212DRAFT_289278</name>
</gene>
<reference evidence="2 3" key="1">
    <citation type="submission" date="2018-03" db="EMBL/GenBank/DDBJ databases">
        <title>Genomes of Pezizomycetes fungi and the evolution of truffles.</title>
        <authorList>
            <person name="Murat C."/>
            <person name="Payen T."/>
            <person name="Noel B."/>
            <person name="Kuo A."/>
            <person name="Martin F.M."/>
        </authorList>
    </citation>
    <scope>NUCLEOTIDE SEQUENCE [LARGE SCALE GENOMIC DNA]</scope>
    <source>
        <strain evidence="2">091103-1</strain>
    </source>
</reference>
<dbReference type="STRING" id="42249.A0A317T070"/>
<evidence type="ECO:0000313" key="3">
    <source>
        <dbReference type="Proteomes" id="UP000246991"/>
    </source>
</evidence>
<comment type="caution">
    <text evidence="2">The sequence shown here is derived from an EMBL/GenBank/DDBJ whole genome shotgun (WGS) entry which is preliminary data.</text>
</comment>
<organism evidence="2 3">
    <name type="scientific">Tuber magnatum</name>
    <name type="common">white Piedmont truffle</name>
    <dbReference type="NCBI Taxonomy" id="42249"/>
    <lineage>
        <taxon>Eukaryota</taxon>
        <taxon>Fungi</taxon>
        <taxon>Dikarya</taxon>
        <taxon>Ascomycota</taxon>
        <taxon>Pezizomycotina</taxon>
        <taxon>Pezizomycetes</taxon>
        <taxon>Pezizales</taxon>
        <taxon>Tuberaceae</taxon>
        <taxon>Tuber</taxon>
    </lineage>
</organism>
<accession>A0A317T070</accession>
<feature type="non-terminal residue" evidence="2">
    <location>
        <position position="157"/>
    </location>
</feature>
<dbReference type="EMBL" id="PYWC01000004">
    <property type="protein sequence ID" value="PWW80075.1"/>
    <property type="molecule type" value="Genomic_DNA"/>
</dbReference>
<keyword evidence="1" id="KW-0732">Signal</keyword>
<evidence type="ECO:0000256" key="1">
    <source>
        <dbReference type="SAM" id="SignalP"/>
    </source>
</evidence>
<dbReference type="CDD" id="cd00920">
    <property type="entry name" value="Cupredoxin"/>
    <property type="match status" value="1"/>
</dbReference>
<sequence>MLFKSALLASTLALLSNAQSSVSSDPPTPSGSVKQHVIQVGDASGALKFYPEVVTAAAGDMVQFQFYPRNHSVAQSSFDKPCEPLAQTNGTAGFWSGFMPVSPSSTTMPVFSILINDTRPIWFYCATGRHCQGGMTGVINPPTTGDRNAASYKAAAA</sequence>
<dbReference type="Gene3D" id="2.60.40.420">
    <property type="entry name" value="Cupredoxins - blue copper proteins"/>
    <property type="match status" value="1"/>
</dbReference>
<dbReference type="PANTHER" id="PTHR34883:SF17">
    <property type="entry name" value="CUPREDOXIN"/>
    <property type="match status" value="1"/>
</dbReference>
<dbReference type="OrthoDB" id="2331100at2759"/>
<dbReference type="InterPro" id="IPR008972">
    <property type="entry name" value="Cupredoxin"/>
</dbReference>
<dbReference type="InterPro" id="IPR052953">
    <property type="entry name" value="Ser-rich/MCO-related"/>
</dbReference>
<protein>
    <recommendedName>
        <fullName evidence="4">Cupredoxin</fullName>
    </recommendedName>
</protein>
<feature type="signal peptide" evidence="1">
    <location>
        <begin position="1"/>
        <end position="24"/>
    </location>
</feature>
<evidence type="ECO:0008006" key="4">
    <source>
        <dbReference type="Google" id="ProtNLM"/>
    </source>
</evidence>
<dbReference type="PANTHER" id="PTHR34883">
    <property type="entry name" value="SERINE-RICH PROTEIN, PUTATIVE-RELATED-RELATED"/>
    <property type="match status" value="1"/>
</dbReference>
<dbReference type="Proteomes" id="UP000246991">
    <property type="component" value="Unassembled WGS sequence"/>
</dbReference>
<keyword evidence="3" id="KW-1185">Reference proteome</keyword>
<dbReference type="SUPFAM" id="SSF49503">
    <property type="entry name" value="Cupredoxins"/>
    <property type="match status" value="1"/>
</dbReference>
<dbReference type="AlphaFoldDB" id="A0A317T070"/>